<evidence type="ECO:0000259" key="1">
    <source>
        <dbReference type="Pfam" id="PF12147"/>
    </source>
</evidence>
<dbReference type="Pfam" id="PF12147">
    <property type="entry name" value="Methyltransf_20"/>
    <property type="match status" value="1"/>
</dbReference>
<reference evidence="2 3" key="1">
    <citation type="submission" date="2024-09" db="EMBL/GenBank/DDBJ databases">
        <authorList>
            <person name="Lee S.D."/>
        </authorList>
    </citation>
    <scope>NUCLEOTIDE SEQUENCE [LARGE SCALE GENOMIC DNA]</scope>
    <source>
        <strain evidence="2 3">N1-5</strain>
    </source>
</reference>
<dbReference type="GO" id="GO:0032259">
    <property type="term" value="P:methylation"/>
    <property type="evidence" value="ECO:0007669"/>
    <property type="project" value="UniProtKB-KW"/>
</dbReference>
<dbReference type="InterPro" id="IPR022744">
    <property type="entry name" value="MeTrfase_dom_put"/>
</dbReference>
<evidence type="ECO:0000313" key="3">
    <source>
        <dbReference type="Proteomes" id="UP001592528"/>
    </source>
</evidence>
<keyword evidence="2" id="KW-0808">Transferase</keyword>
<proteinExistence type="predicted"/>
<dbReference type="Proteomes" id="UP001592528">
    <property type="component" value="Unassembled WGS sequence"/>
</dbReference>
<dbReference type="Gene3D" id="3.40.50.150">
    <property type="entry name" value="Vaccinia Virus protein VP39"/>
    <property type="match status" value="1"/>
</dbReference>
<protein>
    <submittedName>
        <fullName evidence="2">Class I SAM-dependent methyltransferase family protein</fullName>
        <ecNumber evidence="2">2.1.1.-</ecNumber>
    </submittedName>
</protein>
<dbReference type="GO" id="GO:0008168">
    <property type="term" value="F:methyltransferase activity"/>
    <property type="evidence" value="ECO:0007669"/>
    <property type="project" value="UniProtKB-KW"/>
</dbReference>
<dbReference type="RefSeq" id="WP_030250128.1">
    <property type="nucleotide sequence ID" value="NZ_JBHEZZ010000001.1"/>
</dbReference>
<comment type="caution">
    <text evidence="2">The sequence shown here is derived from an EMBL/GenBank/DDBJ whole genome shotgun (WGS) entry which is preliminary data.</text>
</comment>
<dbReference type="InterPro" id="IPR029063">
    <property type="entry name" value="SAM-dependent_MTases_sf"/>
</dbReference>
<dbReference type="SUPFAM" id="SSF53335">
    <property type="entry name" value="S-adenosyl-L-methionine-dependent methyltransferases"/>
    <property type="match status" value="1"/>
</dbReference>
<evidence type="ECO:0000313" key="2">
    <source>
        <dbReference type="EMBL" id="MFC1399808.1"/>
    </source>
</evidence>
<feature type="domain" description="Methyltransferase" evidence="1">
    <location>
        <begin position="19"/>
        <end position="156"/>
    </location>
</feature>
<keyword evidence="2" id="KW-0489">Methyltransferase</keyword>
<organism evidence="2 3">
    <name type="scientific">Streptacidiphilus cavernicola</name>
    <dbReference type="NCBI Taxonomy" id="3342716"/>
    <lineage>
        <taxon>Bacteria</taxon>
        <taxon>Bacillati</taxon>
        <taxon>Actinomycetota</taxon>
        <taxon>Actinomycetes</taxon>
        <taxon>Kitasatosporales</taxon>
        <taxon>Streptomycetaceae</taxon>
        <taxon>Streptacidiphilus</taxon>
    </lineage>
</organism>
<keyword evidence="3" id="KW-1185">Reference proteome</keyword>
<sequence>MDWHAWHDDYDRPGSYLTQRLAAVQQQIRLALDTAPPGPIRVISICAGQGHDLLGVLPDHPRRDDVTARLVELDPRNATAARATAAAAGLTQVEVVTGDAAQVARYRDLTPAQLVLACGIFGNISDADIERTVDHCTRLCAVGGTVVWTRHRKEPDLVPRICGWFEERGFERVWLSAPGAGFGAAAHRYAGTTSDSSGAEGSTDADADADADADSSMFTFIGYDTLSR</sequence>
<dbReference type="EC" id="2.1.1.-" evidence="2"/>
<dbReference type="EMBL" id="JBHEZZ010000001">
    <property type="protein sequence ID" value="MFC1399808.1"/>
    <property type="molecule type" value="Genomic_DNA"/>
</dbReference>
<accession>A0ABV6UEE0</accession>
<name>A0ABV6UEE0_9ACTN</name>
<gene>
    <name evidence="2" type="ORF">ACEZDJ_00685</name>
</gene>